<comment type="caution">
    <text evidence="3">The sequence shown here is derived from an EMBL/GenBank/DDBJ whole genome shotgun (WGS) entry which is preliminary data.</text>
</comment>
<dbReference type="InterPro" id="IPR019290">
    <property type="entry name" value="GlycosylTrfase-like_prok"/>
</dbReference>
<dbReference type="GO" id="GO:0000271">
    <property type="term" value="P:polysaccharide biosynthetic process"/>
    <property type="evidence" value="ECO:0007669"/>
    <property type="project" value="InterPro"/>
</dbReference>
<name>A0A4V2WKU0_9PROT</name>
<dbReference type="EMBL" id="SKBM01000013">
    <property type="protein sequence ID" value="TCZ59837.1"/>
    <property type="molecule type" value="Genomic_DNA"/>
</dbReference>
<dbReference type="Pfam" id="PF10111">
    <property type="entry name" value="Glyco_tranf_2_2"/>
    <property type="match status" value="1"/>
</dbReference>
<gene>
    <name evidence="3" type="ORF">EXY23_14635</name>
</gene>
<evidence type="ECO:0000259" key="2">
    <source>
        <dbReference type="Pfam" id="PF10111"/>
    </source>
</evidence>
<feature type="region of interest" description="Disordered" evidence="1">
    <location>
        <begin position="720"/>
        <end position="752"/>
    </location>
</feature>
<dbReference type="Gene3D" id="3.90.550.10">
    <property type="entry name" value="Spore Coat Polysaccharide Biosynthesis Protein SpsA, Chain A"/>
    <property type="match status" value="1"/>
</dbReference>
<evidence type="ECO:0000313" key="3">
    <source>
        <dbReference type="EMBL" id="TCZ59837.1"/>
    </source>
</evidence>
<dbReference type="SUPFAM" id="SSF53448">
    <property type="entry name" value="Nucleotide-diphospho-sugar transferases"/>
    <property type="match status" value="1"/>
</dbReference>
<dbReference type="OrthoDB" id="7248832at2"/>
<sequence>MGTTAMDMLPELNDELNGLLFSGRNTDQEELLQNDASSQDSAIVIDDVTVVFGARVHEGNLWLLDRLDVFADYYSPLPKLVVVDFGSEPEFAARLEEICAARGYKYVFVEDRGVYSASIARNIGFQNANTDFVFQSDPDFFFARDFFARLVRLANTVRMRKFVDVMLMCPVYHLTELATRDTVALRDLDAISERLEYLAYHGTYENFGRSFEFVAPYSNCFLANRKFLSIIGGYNADFRGHGSEDFEFFVRATRYTKSFPMPIEVSEDVAGPLKKEFFGPKNYRGFRVLSNLVGLPSEVSGLKGFHLFHPRRSDESWKTNHDWKRGKLKNVLSAYGSNPHNLLALDYLKRDKKVICICIHKDHWGYFVPLRGRGYELLPVYDATVEAIEKATNMIVGGEVDALAIMNPYMTSHSKFKGLFLLAQQNIKTIVIERGALPGTVYYASDVAYTDGSYSEERFQSFLPEGSEVNETQSYIELLKKGNLTLEANASYEFTSRKYGALLALKKQICFVPLQLDEDMAVTKFVREAQKYADFANSIDDVARSNSDMVFVVKPHPLVKSKRSFNAENIILADPEDNIHALIDMSSCTVCYNSGVGLLSIIHGCPTYTVGNAYYNRGKTGVFCDSFEDAVGRFKSGPSRPDHDEVLKLVTWLRKYRYSFFSATDDVREFAERKAHGYKDVMITRLVLDGVADDLGRAAVAHPFSERSYGMGHLGLSLRPPAATIGKPASPTSASKPAGSQPNPGASGQAVAKAPVRVEAAVSQPHGPKLPYDLRPELILAAWTGRRGDGCIEIASGKAGHGVYGPYLPVKPGTYQIVLEVSREDSKRRLFSRPGEVAIDVAVNGGREILASCRVNKSEMKGTRTKLTLDVSVPPVAPLVPLELRVWSDGKDRIVVSEALLTAGGR</sequence>
<evidence type="ECO:0000313" key="4">
    <source>
        <dbReference type="Proteomes" id="UP000295023"/>
    </source>
</evidence>
<feature type="domain" description="Glycosyltransferase 2-like prokaryotic type" evidence="2">
    <location>
        <begin position="49"/>
        <end position="328"/>
    </location>
</feature>
<keyword evidence="4" id="KW-1185">Reference proteome</keyword>
<dbReference type="Proteomes" id="UP000295023">
    <property type="component" value="Unassembled WGS sequence"/>
</dbReference>
<proteinExistence type="predicted"/>
<keyword evidence="3" id="KW-0808">Transferase</keyword>
<dbReference type="AlphaFoldDB" id="A0A4V2WKU0"/>
<protein>
    <submittedName>
        <fullName evidence="3">Glycosyltransferase</fullName>
    </submittedName>
</protein>
<reference evidence="3 4" key="1">
    <citation type="submission" date="2019-03" db="EMBL/GenBank/DDBJ databases">
        <title>Paracraurococcus aquatilis NE82 genome sequence.</title>
        <authorList>
            <person name="Zhao Y."/>
            <person name="Du Z."/>
        </authorList>
    </citation>
    <scope>NUCLEOTIDE SEQUENCE [LARGE SCALE GENOMIC DNA]</scope>
    <source>
        <strain evidence="3 4">NE82</strain>
    </source>
</reference>
<accession>A0A4V2WKU0</accession>
<evidence type="ECO:0000256" key="1">
    <source>
        <dbReference type="SAM" id="MobiDB-lite"/>
    </source>
</evidence>
<feature type="compositionally biased region" description="Polar residues" evidence="1">
    <location>
        <begin position="730"/>
        <end position="746"/>
    </location>
</feature>
<dbReference type="InterPro" id="IPR007833">
    <property type="entry name" value="Capsule_polysaccharide_synth"/>
</dbReference>
<organism evidence="3 4">
    <name type="scientific">Roseicella aquatilis</name>
    <dbReference type="NCBI Taxonomy" id="2527868"/>
    <lineage>
        <taxon>Bacteria</taxon>
        <taxon>Pseudomonadati</taxon>
        <taxon>Pseudomonadota</taxon>
        <taxon>Alphaproteobacteria</taxon>
        <taxon>Acetobacterales</taxon>
        <taxon>Roseomonadaceae</taxon>
        <taxon>Roseicella</taxon>
    </lineage>
</organism>
<dbReference type="GO" id="GO:0015774">
    <property type="term" value="P:polysaccharide transport"/>
    <property type="evidence" value="ECO:0007669"/>
    <property type="project" value="InterPro"/>
</dbReference>
<dbReference type="GO" id="GO:0016740">
    <property type="term" value="F:transferase activity"/>
    <property type="evidence" value="ECO:0007669"/>
    <property type="project" value="UniProtKB-KW"/>
</dbReference>
<dbReference type="Pfam" id="PF05159">
    <property type="entry name" value="Capsule_synth"/>
    <property type="match status" value="1"/>
</dbReference>
<dbReference type="InterPro" id="IPR029044">
    <property type="entry name" value="Nucleotide-diphossugar_trans"/>
</dbReference>